<evidence type="ECO:0000313" key="2">
    <source>
        <dbReference type="EMBL" id="QFQ11636.1"/>
    </source>
</evidence>
<reference evidence="2 3" key="1">
    <citation type="submission" date="2018-11" db="EMBL/GenBank/DDBJ databases">
        <authorList>
            <person name="Na S.W."/>
            <person name="Baik M."/>
        </authorList>
    </citation>
    <scope>NUCLEOTIDE SEQUENCE [LARGE SCALE GENOMIC DNA]</scope>
    <source>
        <strain evidence="2 3">E39</strain>
    </source>
</reference>
<dbReference type="RefSeq" id="WP_111898698.1">
    <property type="nucleotide sequence ID" value="NZ_CP033459.1"/>
</dbReference>
<dbReference type="EMBL" id="CP033459">
    <property type="protein sequence ID" value="QFQ11636.1"/>
    <property type="molecule type" value="Genomic_DNA"/>
</dbReference>
<evidence type="ECO:0000259" key="1">
    <source>
        <dbReference type="Pfam" id="PF17116"/>
    </source>
</evidence>
<dbReference type="AlphaFoldDB" id="A0A5P8E3X0"/>
<proteinExistence type="predicted"/>
<protein>
    <submittedName>
        <fullName evidence="2">DUF5103 domain-containing protein</fullName>
    </submittedName>
</protein>
<gene>
    <name evidence="2" type="ORF">C7Y71_000535</name>
</gene>
<dbReference type="InterPro" id="IPR031345">
    <property type="entry name" value="T9SS_Plug_N"/>
</dbReference>
<feature type="domain" description="Type 9 secretion system plug protein N-terminal" evidence="1">
    <location>
        <begin position="4"/>
        <end position="119"/>
    </location>
</feature>
<keyword evidence="3" id="KW-1185">Reference proteome</keyword>
<organism evidence="2 3">
    <name type="scientific">Pseudoprevotella muciniphila</name>
    <dbReference type="NCBI Taxonomy" id="2133944"/>
    <lineage>
        <taxon>Bacteria</taxon>
        <taxon>Pseudomonadati</taxon>
        <taxon>Bacteroidota</taxon>
        <taxon>Bacteroidia</taxon>
        <taxon>Bacteroidales</taxon>
        <taxon>Prevotellaceae</taxon>
        <taxon>Pseudoprevotella</taxon>
    </lineage>
</organism>
<dbReference type="Proteomes" id="UP000249375">
    <property type="component" value="Chromosome"/>
</dbReference>
<accession>A0A5P8E3X0</accession>
<evidence type="ECO:0000313" key="3">
    <source>
        <dbReference type="Proteomes" id="UP000249375"/>
    </source>
</evidence>
<dbReference type="OrthoDB" id="1522602at2"/>
<dbReference type="KEGG" id="alq:C7Y71_000535"/>
<sequence length="393" mass="46448">MDNIYSVRLTVDGNEDVWPVIEKGSGQVIEVSFDDLTHEYRRYTYKLEHCDFDWKPTKDLFDSEYLRSPGNEEVIDDYEPSLNTTVLYNHYRFTVPNEWMEPLLSGNYRISVMTEDDDSGEEVTAFVAYFSILDPKVIINATMSTNTEIDWNDKHQQLTMRINTGRLPQGNIQNEIKTVVLQNRRWDNAVINPRPTSSMGNELIWQYDRDLIFKAGNEYRKFEMLSCHLAGMHVDRLRWYDPYYHAEIMTDYPSRNYIYDEDQNGQSVFRNEYDTGNDTESDYFLTHFSLAMPELEGYDVYINGRWTYNNFVPAYKMTYNSSAGQYEASLLLKQGYYSYQYLALPVGKRSGALSLIEGDYYQTENEYTILVYYKRQGDRYYQLIGMKDFSYRP</sequence>
<name>A0A5P8E3X0_9BACT</name>
<dbReference type="Pfam" id="PF17116">
    <property type="entry name" value="T9SS_plug_1st"/>
    <property type="match status" value="1"/>
</dbReference>